<dbReference type="AlphaFoldDB" id="A0A378J0B3"/>
<reference evidence="2 3" key="1">
    <citation type="submission" date="2018-06" db="EMBL/GenBank/DDBJ databases">
        <authorList>
            <consortium name="Pathogen Informatics"/>
            <person name="Doyle S."/>
        </authorList>
    </citation>
    <scope>NUCLEOTIDE SEQUENCE [LARGE SCALE GENOMIC DNA]</scope>
    <source>
        <strain evidence="2 3">NCTC13292</strain>
    </source>
</reference>
<feature type="domain" description="HipA N-terminal subdomain 1" evidence="1">
    <location>
        <begin position="4"/>
        <end position="43"/>
    </location>
</feature>
<dbReference type="OrthoDB" id="9805913at2"/>
<organism evidence="2 3">
    <name type="scientific">Legionella donaldsonii</name>
    <dbReference type="NCBI Taxonomy" id="45060"/>
    <lineage>
        <taxon>Bacteria</taxon>
        <taxon>Pseudomonadati</taxon>
        <taxon>Pseudomonadota</taxon>
        <taxon>Gammaproteobacteria</taxon>
        <taxon>Legionellales</taxon>
        <taxon>Legionellaceae</taxon>
        <taxon>Legionella</taxon>
    </lineage>
</organism>
<dbReference type="Proteomes" id="UP000254677">
    <property type="component" value="Unassembled WGS sequence"/>
</dbReference>
<protein>
    <submittedName>
        <fullName evidence="2">HipA N-terminal domain</fullName>
    </submittedName>
</protein>
<dbReference type="NCBIfam" id="TIGR03071">
    <property type="entry name" value="couple_hipA"/>
    <property type="match status" value="1"/>
</dbReference>
<dbReference type="EMBL" id="UGOA01000001">
    <property type="protein sequence ID" value="STX41025.1"/>
    <property type="molecule type" value="Genomic_DNA"/>
</dbReference>
<gene>
    <name evidence="2" type="ORF">NCTC13292_00659</name>
</gene>
<name>A0A378J0B3_9GAMM</name>
<evidence type="ECO:0000313" key="3">
    <source>
        <dbReference type="Proteomes" id="UP000254677"/>
    </source>
</evidence>
<dbReference type="Pfam" id="PF13657">
    <property type="entry name" value="Couple_hipA"/>
    <property type="match status" value="1"/>
</dbReference>
<accession>A0A378J0B3</accession>
<keyword evidence="3" id="KW-1185">Reference proteome</keyword>
<sequence length="45" mass="5441">MKALYVFYKNQRVGIFSRDENLVSSFSYDEQWQVDKDSFPLSLWC</sequence>
<evidence type="ECO:0000313" key="2">
    <source>
        <dbReference type="EMBL" id="STX41025.1"/>
    </source>
</evidence>
<proteinExistence type="predicted"/>
<dbReference type="InterPro" id="IPR017508">
    <property type="entry name" value="HipA_N1"/>
</dbReference>
<evidence type="ECO:0000259" key="1">
    <source>
        <dbReference type="Pfam" id="PF13657"/>
    </source>
</evidence>
<dbReference type="RefSeq" id="WP_115220475.1">
    <property type="nucleotide sequence ID" value="NZ_CAXYJE010000009.1"/>
</dbReference>